<dbReference type="SFLD" id="SFLDF00027">
    <property type="entry name" value="p-type_atpase"/>
    <property type="match status" value="1"/>
</dbReference>
<name>G0UA02_TRYVY</name>
<dbReference type="SFLD" id="SFLDS00003">
    <property type="entry name" value="Haloacid_Dehalogenase"/>
    <property type="match status" value="1"/>
</dbReference>
<feature type="transmembrane region" description="Helical" evidence="11">
    <location>
        <begin position="892"/>
        <end position="912"/>
    </location>
</feature>
<evidence type="ECO:0000256" key="9">
    <source>
        <dbReference type="ARBA" id="ARBA00022989"/>
    </source>
</evidence>
<dbReference type="Pfam" id="PF00122">
    <property type="entry name" value="E1-E2_ATPase"/>
    <property type="match status" value="1"/>
</dbReference>
<evidence type="ECO:0000256" key="10">
    <source>
        <dbReference type="ARBA" id="ARBA00023136"/>
    </source>
</evidence>
<dbReference type="PROSITE" id="PS00154">
    <property type="entry name" value="ATPASE_E1_E2"/>
    <property type="match status" value="1"/>
</dbReference>
<dbReference type="SUPFAM" id="SSF55008">
    <property type="entry name" value="HMA, heavy metal-associated domain"/>
    <property type="match status" value="2"/>
</dbReference>
<dbReference type="SFLD" id="SFLDG00002">
    <property type="entry name" value="C1.7:_P-type_atpase_like"/>
    <property type="match status" value="1"/>
</dbReference>
<dbReference type="PRINTS" id="PR00943">
    <property type="entry name" value="CUATPASE"/>
</dbReference>
<keyword evidence="10 11" id="KW-0472">Membrane</keyword>
<dbReference type="PROSITE" id="PS50846">
    <property type="entry name" value="HMA_2"/>
    <property type="match status" value="2"/>
</dbReference>
<proteinExistence type="inferred from homology"/>
<dbReference type="OMA" id="HWMLPAW"/>
<dbReference type="GO" id="GO:0005507">
    <property type="term" value="F:copper ion binding"/>
    <property type="evidence" value="ECO:0007669"/>
    <property type="project" value="TreeGrafter"/>
</dbReference>
<feature type="domain" description="HMA" evidence="12">
    <location>
        <begin position="153"/>
        <end position="219"/>
    </location>
</feature>
<dbReference type="FunFam" id="3.30.70.100:FF:000001">
    <property type="entry name" value="ATPase copper transporting beta"/>
    <property type="match status" value="1"/>
</dbReference>
<dbReference type="InterPro" id="IPR017969">
    <property type="entry name" value="Heavy-metal-associated_CS"/>
</dbReference>
<dbReference type="Gene3D" id="3.40.50.1000">
    <property type="entry name" value="HAD superfamily/HAD-like"/>
    <property type="match status" value="1"/>
</dbReference>
<dbReference type="GO" id="GO:0005886">
    <property type="term" value="C:plasma membrane"/>
    <property type="evidence" value="ECO:0007669"/>
    <property type="project" value="UniProtKB-SubCell"/>
</dbReference>
<dbReference type="InterPro" id="IPR059000">
    <property type="entry name" value="ATPase_P-type_domA"/>
</dbReference>
<dbReference type="EC" id="3.6.3.4" evidence="13"/>
<accession>G0UA02</accession>
<feature type="domain" description="HMA" evidence="12">
    <location>
        <begin position="69"/>
        <end position="135"/>
    </location>
</feature>
<dbReference type="GO" id="GO:0043682">
    <property type="term" value="F:P-type divalent copper transporter activity"/>
    <property type="evidence" value="ECO:0007669"/>
    <property type="project" value="TreeGrafter"/>
</dbReference>
<dbReference type="FunFam" id="2.70.150.10:FF:000020">
    <property type="entry name" value="Copper-exporting P-type ATPase A"/>
    <property type="match status" value="1"/>
</dbReference>
<feature type="transmembrane region" description="Helical" evidence="11">
    <location>
        <begin position="250"/>
        <end position="268"/>
    </location>
</feature>
<dbReference type="AlphaFoldDB" id="G0UA02"/>
<sequence>MVERYRRAANSGYSNRQADVADEASFTSLLMGLFQPHRSTANGKEMGMCVGSSDPLVPLHCARGAEQTSECHITVRGISCASCTLGIESRIAALPGVHSVSVNFATSGCRVEYSLQLVSVERIVREIEAMGYGVTFVETDSTATCQGRGLHRDETQLVIRGMSYASCAVHVESQLRLVKGVVHCSVNFSTGICTLQFECSEGVLDRVMNKIGLMGYTANVLSNADETIRLSAAKEALERKQEIGEHQREFVGATVLAVPLTLTMMLMNTGFTRIVGGMLGVGLIQMIFSTFIVYFYGAGFYCRAWKNLQRCAFTMDSLVAIGTGCSYLYSIVALAIMLGTKTPMTVYFDTVGMLLVFMLLGRYLEARAKRYTSEALIQIMSLVPPMAVAITPEGDVTLPSSSVAKGMRVRVLPGSRIPVDGRVIEGSSEVDEQMVTGESLPRVVRPGDEVVGGTTNIMSILVVEATKVGDETVVSQILRVVQEAQGSKPTVQRVADSIVAHLVPLVVAFSLVVLIVWLVLGIFNLYPPEWRKNNQSAIVFAFDFFISTLVAVCPCALGLATPTAILVGTGVGARMGVLVKSGSTLEVVYRARCIAFDKTGTITSGKLRVVHQQYWGQGSDLVAQAVAAVEQKSSHPIAKAVAEALHPSSKEMAYQVVTSTAYAGLGVDAVVGHLESGEQHRIVVGSMALMKQCGVDVGDSVVNAVQGQINLGRSVVICAIGGTVKLLLALFDKPKDEARAVVRYLRKRGVRVILLTGDNRGAASSVAREVGIPEADVFADLLPAVKSSIVMDLQEAGEEVLFVGEGINDSPALTQANVGVALGTGTEIAIESADVVLMQDSLVNLLNLRALSATTVRRVYGNFVWSFCYNIVVLPLASGMLFPLFQVRLHPIVAGLTMILSSLSVLLSSLSIRCFKPYTQELLSES</sequence>
<dbReference type="GO" id="GO:0055070">
    <property type="term" value="P:copper ion homeostasis"/>
    <property type="evidence" value="ECO:0007669"/>
    <property type="project" value="TreeGrafter"/>
</dbReference>
<dbReference type="CDD" id="cd00371">
    <property type="entry name" value="HMA"/>
    <property type="match status" value="2"/>
</dbReference>
<keyword evidence="13" id="KW-0378">Hydrolase</keyword>
<dbReference type="Gene3D" id="2.70.150.10">
    <property type="entry name" value="Calcium-transporting ATPase, cytoplasmic transduction domain A"/>
    <property type="match status" value="1"/>
</dbReference>
<dbReference type="InterPro" id="IPR023214">
    <property type="entry name" value="HAD_sf"/>
</dbReference>
<keyword evidence="9 11" id="KW-1133">Transmembrane helix</keyword>
<dbReference type="GO" id="GO:0005524">
    <property type="term" value="F:ATP binding"/>
    <property type="evidence" value="ECO:0007669"/>
    <property type="project" value="UniProtKB-UniRule"/>
</dbReference>
<dbReference type="VEuPathDB" id="TriTrypDB:TvY486_1101180"/>
<dbReference type="InterPro" id="IPR018303">
    <property type="entry name" value="ATPase_P-typ_P_site"/>
</dbReference>
<feature type="transmembrane region" description="Helical" evidence="11">
    <location>
        <begin position="867"/>
        <end position="886"/>
    </location>
</feature>
<feature type="transmembrane region" description="Helical" evidence="11">
    <location>
        <begin position="538"/>
        <end position="560"/>
    </location>
</feature>
<feature type="transmembrane region" description="Helical" evidence="11">
    <location>
        <begin position="344"/>
        <end position="364"/>
    </location>
</feature>
<comment type="similarity">
    <text evidence="2 11">Belongs to the cation transport ATPase (P-type) (TC 3.A.3) family. Type IB subfamily.</text>
</comment>
<dbReference type="SUPFAM" id="SSF81653">
    <property type="entry name" value="Calcium ATPase, transduction domain A"/>
    <property type="match status" value="1"/>
</dbReference>
<evidence type="ECO:0000256" key="5">
    <source>
        <dbReference type="ARBA" id="ARBA00022723"/>
    </source>
</evidence>
<feature type="transmembrane region" description="Helical" evidence="11">
    <location>
        <begin position="274"/>
        <end position="297"/>
    </location>
</feature>
<dbReference type="Gene3D" id="3.40.1110.10">
    <property type="entry name" value="Calcium-transporting ATPase, cytoplasmic domain N"/>
    <property type="match status" value="1"/>
</dbReference>
<keyword evidence="5 11" id="KW-0479">Metal-binding</keyword>
<dbReference type="PRINTS" id="PR00942">
    <property type="entry name" value="CUATPASEI"/>
</dbReference>
<dbReference type="EMBL" id="HE573027">
    <property type="protein sequence ID" value="CCC52633.1"/>
    <property type="molecule type" value="Genomic_DNA"/>
</dbReference>
<dbReference type="PANTHER" id="PTHR43520">
    <property type="entry name" value="ATP7, ISOFORM B"/>
    <property type="match status" value="1"/>
</dbReference>
<dbReference type="GO" id="GO:0016887">
    <property type="term" value="F:ATP hydrolysis activity"/>
    <property type="evidence" value="ECO:0007669"/>
    <property type="project" value="InterPro"/>
</dbReference>
<evidence type="ECO:0000256" key="4">
    <source>
        <dbReference type="ARBA" id="ARBA00022692"/>
    </source>
</evidence>
<dbReference type="InterPro" id="IPR036412">
    <property type="entry name" value="HAD-like_sf"/>
</dbReference>
<keyword evidence="3" id="KW-1003">Cell membrane</keyword>
<evidence type="ECO:0000256" key="8">
    <source>
        <dbReference type="ARBA" id="ARBA00022967"/>
    </source>
</evidence>
<protein>
    <submittedName>
        <fullName evidence="13">Putative copper-transporting ATPase-like protein</fullName>
        <ecNumber evidence="13">3.6.3.4</ecNumber>
    </submittedName>
</protein>
<evidence type="ECO:0000256" key="3">
    <source>
        <dbReference type="ARBA" id="ARBA00022475"/>
    </source>
</evidence>
<dbReference type="Gene3D" id="3.30.70.100">
    <property type="match status" value="2"/>
</dbReference>
<reference evidence="13" key="1">
    <citation type="journal article" date="2012" name="Proc. Natl. Acad. Sci. U.S.A.">
        <title>Antigenic diversity is generated by distinct evolutionary mechanisms in African trypanosome species.</title>
        <authorList>
            <person name="Jackson A.P."/>
            <person name="Berry A."/>
            <person name="Aslett M."/>
            <person name="Allison H.C."/>
            <person name="Burton P."/>
            <person name="Vavrova-Anderson J."/>
            <person name="Brown R."/>
            <person name="Browne H."/>
            <person name="Corton N."/>
            <person name="Hauser H."/>
            <person name="Gamble J."/>
            <person name="Gilderthorp R."/>
            <person name="Marcello L."/>
            <person name="McQuillan J."/>
            <person name="Otto T.D."/>
            <person name="Quail M.A."/>
            <person name="Sanders M.J."/>
            <person name="van Tonder A."/>
            <person name="Ginger M.L."/>
            <person name="Field M.C."/>
            <person name="Barry J.D."/>
            <person name="Hertz-Fowler C."/>
            <person name="Berriman M."/>
        </authorList>
    </citation>
    <scope>NUCLEOTIDE SEQUENCE</scope>
    <source>
        <strain evidence="13">Y486</strain>
    </source>
</reference>
<dbReference type="InterPro" id="IPR023298">
    <property type="entry name" value="ATPase_P-typ_TM_dom_sf"/>
</dbReference>
<dbReference type="InterPro" id="IPR027256">
    <property type="entry name" value="P-typ_ATPase_IB"/>
</dbReference>
<dbReference type="InterPro" id="IPR036163">
    <property type="entry name" value="HMA_dom_sf"/>
</dbReference>
<gene>
    <name evidence="13" type="ORF">TVY486_1101180</name>
</gene>
<comment type="subcellular location">
    <subcellularLocation>
        <location evidence="1">Cell membrane</location>
        <topology evidence="1">Multi-pass membrane protein</topology>
    </subcellularLocation>
    <subcellularLocation>
        <location evidence="11">Membrane</location>
    </subcellularLocation>
</comment>
<evidence type="ECO:0000256" key="2">
    <source>
        <dbReference type="ARBA" id="ARBA00006024"/>
    </source>
</evidence>
<evidence type="ECO:0000259" key="12">
    <source>
        <dbReference type="PROSITE" id="PS50846"/>
    </source>
</evidence>
<dbReference type="Pfam" id="PF00702">
    <property type="entry name" value="Hydrolase"/>
    <property type="match status" value="1"/>
</dbReference>
<dbReference type="SUPFAM" id="SSF81660">
    <property type="entry name" value="Metal cation-transporting ATPase, ATP-binding domain N"/>
    <property type="match status" value="1"/>
</dbReference>
<evidence type="ECO:0000256" key="11">
    <source>
        <dbReference type="RuleBase" id="RU362081"/>
    </source>
</evidence>
<dbReference type="SUPFAM" id="SSF81665">
    <property type="entry name" value="Calcium ATPase, transmembrane domain M"/>
    <property type="match status" value="1"/>
</dbReference>
<dbReference type="PRINTS" id="PR00119">
    <property type="entry name" value="CATATPASE"/>
</dbReference>
<evidence type="ECO:0000313" key="13">
    <source>
        <dbReference type="EMBL" id="CCC52633.1"/>
    </source>
</evidence>
<dbReference type="SUPFAM" id="SSF56784">
    <property type="entry name" value="HAD-like"/>
    <property type="match status" value="1"/>
</dbReference>
<dbReference type="InterPro" id="IPR044492">
    <property type="entry name" value="P_typ_ATPase_HD_dom"/>
</dbReference>
<organism evidence="13">
    <name type="scientific">Trypanosoma vivax (strain Y486)</name>
    <dbReference type="NCBI Taxonomy" id="1055687"/>
    <lineage>
        <taxon>Eukaryota</taxon>
        <taxon>Discoba</taxon>
        <taxon>Euglenozoa</taxon>
        <taxon>Kinetoplastea</taxon>
        <taxon>Metakinetoplastina</taxon>
        <taxon>Trypanosomatida</taxon>
        <taxon>Trypanosomatidae</taxon>
        <taxon>Trypanosoma</taxon>
        <taxon>Duttonella</taxon>
    </lineage>
</organism>
<keyword evidence="4 11" id="KW-0812">Transmembrane</keyword>
<keyword evidence="8" id="KW-1278">Translocase</keyword>
<keyword evidence="7 11" id="KW-0067">ATP-binding</keyword>
<dbReference type="NCBIfam" id="TIGR01494">
    <property type="entry name" value="ATPase_P-type"/>
    <property type="match status" value="1"/>
</dbReference>
<evidence type="ECO:0000256" key="6">
    <source>
        <dbReference type="ARBA" id="ARBA00022741"/>
    </source>
</evidence>
<dbReference type="InterPro" id="IPR008250">
    <property type="entry name" value="ATPase_P-typ_transduc_dom_A_sf"/>
</dbReference>
<evidence type="ECO:0000256" key="7">
    <source>
        <dbReference type="ARBA" id="ARBA00022840"/>
    </source>
</evidence>
<evidence type="ECO:0000256" key="1">
    <source>
        <dbReference type="ARBA" id="ARBA00004651"/>
    </source>
</evidence>
<dbReference type="InterPro" id="IPR006121">
    <property type="entry name" value="HMA_dom"/>
</dbReference>
<dbReference type="InterPro" id="IPR023299">
    <property type="entry name" value="ATPase_P-typ_cyto_dom_N"/>
</dbReference>
<dbReference type="NCBIfam" id="TIGR01525">
    <property type="entry name" value="ATPase-IB_hvy"/>
    <property type="match status" value="1"/>
</dbReference>
<dbReference type="Pfam" id="PF00403">
    <property type="entry name" value="HMA"/>
    <property type="match status" value="1"/>
</dbReference>
<dbReference type="InterPro" id="IPR001757">
    <property type="entry name" value="P_typ_ATPase"/>
</dbReference>
<dbReference type="PROSITE" id="PS01047">
    <property type="entry name" value="HMA_1"/>
    <property type="match status" value="1"/>
</dbReference>
<keyword evidence="6 11" id="KW-0547">Nucleotide-binding</keyword>
<feature type="transmembrane region" description="Helical" evidence="11">
    <location>
        <begin position="318"/>
        <end position="338"/>
    </location>
</feature>
<dbReference type="PANTHER" id="PTHR43520:SF8">
    <property type="entry name" value="P-TYPE CU(+) TRANSPORTER"/>
    <property type="match status" value="1"/>
</dbReference>
<feature type="transmembrane region" description="Helical" evidence="11">
    <location>
        <begin position="502"/>
        <end position="526"/>
    </location>
</feature>